<keyword evidence="3" id="KW-0964">Secreted</keyword>
<dbReference type="PANTHER" id="PTHR31736:SF19">
    <property type="entry name" value="PECTIN LYASE SUPERFAMILY PROTEIN-RELATED"/>
    <property type="match status" value="1"/>
</dbReference>
<sequence length="524" mass="55578">MWNPWVIAALSAMAAAQLTGHVGPLTSVAEKAAIKTCNVLDYGAVADNSTDVGQPIADAFADCSSGGLVYVPEGNYAMQTWVSLADGVGWALQIDGVIYRAANPSSQSYMIEISGGSDFELFSSTSAGAIQGSGYLYHMQGTAIGPRLLHVSAVSDWSVHDFLLVDAPMFHFVIQGGINGEIYNMAIRGGNEGGLDGIDVSGTNIWIHDVMVTNKDECVTVKNDSTNLLIEDIYCNWSGGCAIGSLSLGANVSNIVYSNIYTWSSNQMMMIKSNEGSGTVSNVVFENFIGHGNAYSLDIDSYWASMSSSGGEGIEISNLTIRNWKGTEANGEQRGPIKVLCPEGNPCYDITIEDFAMWSEWNYGQWYSCGSAYGDGFCLDNSTDPDSYTSYAATTTTVWTAPSGYSAATMPDDLATAFGLTAPIPIPTLPASFFPGVTPISPFAGASAQATPSSSSRTVVSITPSSLVSHLLMASPSTTTSPMTSSSSSYISTAERSGVNKAENPTKDHHHHHMHSCQRHGQCH</sequence>
<evidence type="ECO:0000256" key="12">
    <source>
        <dbReference type="RuleBase" id="RU361169"/>
    </source>
</evidence>
<evidence type="ECO:0000256" key="3">
    <source>
        <dbReference type="ARBA" id="ARBA00022525"/>
    </source>
</evidence>
<dbReference type="GO" id="GO:0005975">
    <property type="term" value="P:carbohydrate metabolic process"/>
    <property type="evidence" value="ECO:0007669"/>
    <property type="project" value="InterPro"/>
</dbReference>
<keyword evidence="5 12" id="KW-0378">Hydrolase</keyword>
<evidence type="ECO:0000313" key="16">
    <source>
        <dbReference type="EMBL" id="KAJ5371377.1"/>
    </source>
</evidence>
<keyword evidence="11" id="KW-0624">Polysaccharide degradation</keyword>
<comment type="similarity">
    <text evidence="2 12">Belongs to the glycosyl hydrolase 28 family.</text>
</comment>
<feature type="signal peptide" evidence="14">
    <location>
        <begin position="1"/>
        <end position="16"/>
    </location>
</feature>
<evidence type="ECO:0000256" key="7">
    <source>
        <dbReference type="ARBA" id="ARBA00023180"/>
    </source>
</evidence>
<proteinExistence type="inferred from homology"/>
<reference evidence="16" key="2">
    <citation type="journal article" date="2023" name="IMA Fungus">
        <title>Comparative genomic study of the Penicillium genus elucidates a diverse pangenome and 15 lateral gene transfer events.</title>
        <authorList>
            <person name="Petersen C."/>
            <person name="Sorensen T."/>
            <person name="Nielsen M.R."/>
            <person name="Sondergaard T.E."/>
            <person name="Sorensen J.L."/>
            <person name="Fitzpatrick D.A."/>
            <person name="Frisvad J.C."/>
            <person name="Nielsen K.L."/>
        </authorList>
    </citation>
    <scope>NUCLEOTIDE SEQUENCE</scope>
    <source>
        <strain evidence="16">IBT 29864</strain>
    </source>
</reference>
<keyword evidence="4 14" id="KW-0732">Signal</keyword>
<keyword evidence="7" id="KW-0325">Glycoprotein</keyword>
<dbReference type="InterPro" id="IPR000743">
    <property type="entry name" value="Glyco_hydro_28"/>
</dbReference>
<dbReference type="EMBL" id="JAPZBS010000005">
    <property type="protein sequence ID" value="KAJ5371377.1"/>
    <property type="molecule type" value="Genomic_DNA"/>
</dbReference>
<evidence type="ECO:0000256" key="4">
    <source>
        <dbReference type="ARBA" id="ARBA00022729"/>
    </source>
</evidence>
<evidence type="ECO:0000256" key="6">
    <source>
        <dbReference type="ARBA" id="ARBA00023157"/>
    </source>
</evidence>
<evidence type="ECO:0000256" key="14">
    <source>
        <dbReference type="SAM" id="SignalP"/>
    </source>
</evidence>
<dbReference type="InterPro" id="IPR024535">
    <property type="entry name" value="RHGA/B-epi-like_pectate_lyase"/>
</dbReference>
<keyword evidence="9 12" id="KW-0326">Glycosidase</keyword>
<evidence type="ECO:0000256" key="9">
    <source>
        <dbReference type="ARBA" id="ARBA00023295"/>
    </source>
</evidence>
<dbReference type="GO" id="GO:0005576">
    <property type="term" value="C:extracellular region"/>
    <property type="evidence" value="ECO:0007669"/>
    <property type="project" value="UniProtKB-SubCell"/>
</dbReference>
<evidence type="ECO:0000256" key="13">
    <source>
        <dbReference type="SAM" id="MobiDB-lite"/>
    </source>
</evidence>
<feature type="domain" description="Rhamnogalacturonase A/B/Epimerase-like pectate lyase" evidence="15">
    <location>
        <begin position="37"/>
        <end position="87"/>
    </location>
</feature>
<evidence type="ECO:0000256" key="2">
    <source>
        <dbReference type="ARBA" id="ARBA00008834"/>
    </source>
</evidence>
<dbReference type="GO" id="GO:0004650">
    <property type="term" value="F:polygalacturonase activity"/>
    <property type="evidence" value="ECO:0007669"/>
    <property type="project" value="InterPro"/>
</dbReference>
<evidence type="ECO:0000256" key="8">
    <source>
        <dbReference type="ARBA" id="ARBA00023277"/>
    </source>
</evidence>
<keyword evidence="17" id="KW-1185">Reference proteome</keyword>
<name>A0A9W9S3G8_9EURO</name>
<dbReference type="RefSeq" id="XP_056555811.1">
    <property type="nucleotide sequence ID" value="XM_056700398.1"/>
</dbReference>
<dbReference type="InterPro" id="IPR011050">
    <property type="entry name" value="Pectin_lyase_fold/virulence"/>
</dbReference>
<dbReference type="GO" id="GO:0046576">
    <property type="term" value="F:rhamnogalacturonan alpha-L-rhamnopyranosyl-(1-&gt;4)-alpha-D-galactopyranosyluronide lyase activity"/>
    <property type="evidence" value="ECO:0007669"/>
    <property type="project" value="UniProtKB-ARBA"/>
</dbReference>
<reference evidence="16" key="1">
    <citation type="submission" date="2022-11" db="EMBL/GenBank/DDBJ databases">
        <authorList>
            <person name="Petersen C."/>
        </authorList>
    </citation>
    <scope>NUCLEOTIDE SEQUENCE</scope>
    <source>
        <strain evidence="16">IBT 29864</strain>
    </source>
</reference>
<dbReference type="InterPro" id="IPR012334">
    <property type="entry name" value="Pectin_lyas_fold"/>
</dbReference>
<evidence type="ECO:0000256" key="11">
    <source>
        <dbReference type="ARBA" id="ARBA00023326"/>
    </source>
</evidence>
<gene>
    <name evidence="16" type="ORF">N7496_007469</name>
</gene>
<keyword evidence="8" id="KW-0119">Carbohydrate metabolism</keyword>
<keyword evidence="10" id="KW-0961">Cell wall biogenesis/degradation</keyword>
<feature type="chain" id="PRO_5040923763" description="Rhamnogalacturonase A/B/Epimerase-like pectate lyase domain-containing protein" evidence="14">
    <location>
        <begin position="17"/>
        <end position="524"/>
    </location>
</feature>
<dbReference type="AlphaFoldDB" id="A0A9W9S3G8"/>
<evidence type="ECO:0000259" key="15">
    <source>
        <dbReference type="Pfam" id="PF12708"/>
    </source>
</evidence>
<evidence type="ECO:0000256" key="5">
    <source>
        <dbReference type="ARBA" id="ARBA00022801"/>
    </source>
</evidence>
<comment type="subcellular location">
    <subcellularLocation>
        <location evidence="1">Secreted</location>
    </subcellularLocation>
</comment>
<feature type="compositionally biased region" description="Low complexity" evidence="13">
    <location>
        <begin position="476"/>
        <end position="493"/>
    </location>
</feature>
<dbReference type="SUPFAM" id="SSF51126">
    <property type="entry name" value="Pectin lyase-like"/>
    <property type="match status" value="1"/>
</dbReference>
<accession>A0A9W9S3G8</accession>
<organism evidence="16 17">
    <name type="scientific">Penicillium cataractarum</name>
    <dbReference type="NCBI Taxonomy" id="2100454"/>
    <lineage>
        <taxon>Eukaryota</taxon>
        <taxon>Fungi</taxon>
        <taxon>Dikarya</taxon>
        <taxon>Ascomycota</taxon>
        <taxon>Pezizomycotina</taxon>
        <taxon>Eurotiomycetes</taxon>
        <taxon>Eurotiomycetidae</taxon>
        <taxon>Eurotiales</taxon>
        <taxon>Aspergillaceae</taxon>
        <taxon>Penicillium</taxon>
    </lineage>
</organism>
<evidence type="ECO:0000256" key="1">
    <source>
        <dbReference type="ARBA" id="ARBA00004613"/>
    </source>
</evidence>
<dbReference type="PANTHER" id="PTHR31736">
    <property type="match status" value="1"/>
</dbReference>
<dbReference type="Proteomes" id="UP001147782">
    <property type="component" value="Unassembled WGS sequence"/>
</dbReference>
<evidence type="ECO:0000313" key="17">
    <source>
        <dbReference type="Proteomes" id="UP001147782"/>
    </source>
</evidence>
<dbReference type="Pfam" id="PF00295">
    <property type="entry name" value="Glyco_hydro_28"/>
    <property type="match status" value="1"/>
</dbReference>
<dbReference type="OrthoDB" id="2268901at2759"/>
<dbReference type="GO" id="GO:0071555">
    <property type="term" value="P:cell wall organization"/>
    <property type="evidence" value="ECO:0007669"/>
    <property type="project" value="UniProtKB-KW"/>
</dbReference>
<keyword evidence="6" id="KW-1015">Disulfide bond</keyword>
<dbReference type="Pfam" id="PF12708">
    <property type="entry name" value="Pect-lyase_RHGA_epim"/>
    <property type="match status" value="1"/>
</dbReference>
<feature type="region of interest" description="Disordered" evidence="13">
    <location>
        <begin position="476"/>
        <end position="524"/>
    </location>
</feature>
<dbReference type="Gene3D" id="2.160.20.10">
    <property type="entry name" value="Single-stranded right-handed beta-helix, Pectin lyase-like"/>
    <property type="match status" value="1"/>
</dbReference>
<dbReference type="GeneID" id="81439577"/>
<evidence type="ECO:0000256" key="10">
    <source>
        <dbReference type="ARBA" id="ARBA00023316"/>
    </source>
</evidence>
<protein>
    <recommendedName>
        <fullName evidence="15">Rhamnogalacturonase A/B/Epimerase-like pectate lyase domain-containing protein</fullName>
    </recommendedName>
</protein>
<feature type="compositionally biased region" description="Basic residues" evidence="13">
    <location>
        <begin position="508"/>
        <end position="524"/>
    </location>
</feature>
<comment type="caution">
    <text evidence="16">The sequence shown here is derived from an EMBL/GenBank/DDBJ whole genome shotgun (WGS) entry which is preliminary data.</text>
</comment>